<dbReference type="AlphaFoldDB" id="A0A3S0QHH5"/>
<keyword evidence="1" id="KW-0614">Plasmid</keyword>
<protein>
    <submittedName>
        <fullName evidence="1">Uncharacterized protein</fullName>
    </submittedName>
</protein>
<reference evidence="1 2" key="1">
    <citation type="submission" date="2018-12" db="EMBL/GenBank/DDBJ databases">
        <title>Draft Genome Sequence of Chryseobacterium arthrosphaerae strain ED882-96 Isolated from the Blood of a Patient with Liver Cirrhosis in Taiwan.</title>
        <authorList>
            <person name="Lin J.-N."/>
            <person name="Lai C.-H."/>
            <person name="Yang C.-H."/>
            <person name="Huang Y.-H."/>
        </authorList>
    </citation>
    <scope>NUCLEOTIDE SEQUENCE [LARGE SCALE GENOMIC DNA]</scope>
    <source>
        <strain evidence="1 2">ED882-96</strain>
        <plasmid evidence="1 2">unnamed</plasmid>
    </source>
</reference>
<evidence type="ECO:0000313" key="2">
    <source>
        <dbReference type="Proteomes" id="UP000276953"/>
    </source>
</evidence>
<geneLocation type="plasmid" evidence="1">
    <name>unnamed</name>
</geneLocation>
<dbReference type="Proteomes" id="UP000276953">
    <property type="component" value="Plasmid unnamed"/>
</dbReference>
<sequence>MEVLYELIEKENLEIEAIENLDVNIIIPTYIEVYIYQKLINDLGSRIESNSKSAADAVALEKDIKEYIHSKIEIVFKDKEIKDYKFSTKEILSLYNQCYTVMEDLL</sequence>
<name>A0A3S0QHH5_9FLAO</name>
<accession>A0A3S0QHH5</accession>
<gene>
    <name evidence="1" type="ORF">EJ377_12260</name>
</gene>
<comment type="caution">
    <text evidence="1">The sequence shown here is derived from an EMBL/GenBank/DDBJ whole genome shotgun (WGS) entry which is preliminary data.</text>
</comment>
<evidence type="ECO:0000313" key="1">
    <source>
        <dbReference type="EMBL" id="RTZ48388.1"/>
    </source>
</evidence>
<dbReference type="EMBL" id="RYFC01000002">
    <property type="protein sequence ID" value="RTZ48388.1"/>
    <property type="molecule type" value="Genomic_DNA"/>
</dbReference>
<organism evidence="1 2">
    <name type="scientific">Chryseobacterium arthrosphaerae</name>
    <dbReference type="NCBI Taxonomy" id="651561"/>
    <lineage>
        <taxon>Bacteria</taxon>
        <taxon>Pseudomonadati</taxon>
        <taxon>Bacteroidota</taxon>
        <taxon>Flavobacteriia</taxon>
        <taxon>Flavobacteriales</taxon>
        <taxon>Weeksellaceae</taxon>
        <taxon>Chryseobacterium group</taxon>
        <taxon>Chryseobacterium</taxon>
    </lineage>
</organism>
<proteinExistence type="predicted"/>